<gene>
    <name evidence="2" type="ORF">POM88_051484</name>
</gene>
<name>A0AAD8H1Z1_9APIA</name>
<reference evidence="2" key="2">
    <citation type="submission" date="2023-05" db="EMBL/GenBank/DDBJ databases">
        <authorList>
            <person name="Schelkunov M.I."/>
        </authorList>
    </citation>
    <scope>NUCLEOTIDE SEQUENCE</scope>
    <source>
        <strain evidence="2">Hsosn_3</strain>
        <tissue evidence="2">Leaf</tissue>
    </source>
</reference>
<evidence type="ECO:0000313" key="2">
    <source>
        <dbReference type="EMBL" id="KAK1358228.1"/>
    </source>
</evidence>
<evidence type="ECO:0000256" key="1">
    <source>
        <dbReference type="SAM" id="MobiDB-lite"/>
    </source>
</evidence>
<dbReference type="Proteomes" id="UP001237642">
    <property type="component" value="Unassembled WGS sequence"/>
</dbReference>
<comment type="caution">
    <text evidence="2">The sequence shown here is derived from an EMBL/GenBank/DDBJ whole genome shotgun (WGS) entry which is preliminary data.</text>
</comment>
<accession>A0AAD8H1Z1</accession>
<feature type="region of interest" description="Disordered" evidence="1">
    <location>
        <begin position="53"/>
        <end position="84"/>
    </location>
</feature>
<sequence>MTNNFDIYKEFAKEMFTDDDDEYEKYRLHLFNKLHGEGSSSTPRRTIYRDREAEDERDTYATPFGPLPSYDDTTNGIAQPNLGEEPFVPYENYIERTIQIRDRQKYRQLQTDLVELISQFHDSR</sequence>
<proteinExistence type="predicted"/>
<dbReference type="AlphaFoldDB" id="A0AAD8H1Z1"/>
<keyword evidence="3" id="KW-1185">Reference proteome</keyword>
<dbReference type="EMBL" id="JAUIZM010000011">
    <property type="protein sequence ID" value="KAK1358228.1"/>
    <property type="molecule type" value="Genomic_DNA"/>
</dbReference>
<reference evidence="2" key="1">
    <citation type="submission" date="2023-02" db="EMBL/GenBank/DDBJ databases">
        <title>Genome of toxic invasive species Heracleum sosnowskyi carries increased number of genes despite the absence of recent whole-genome duplications.</title>
        <authorList>
            <person name="Schelkunov M."/>
            <person name="Shtratnikova V."/>
            <person name="Makarenko M."/>
            <person name="Klepikova A."/>
            <person name="Omelchenko D."/>
            <person name="Novikova G."/>
            <person name="Obukhova E."/>
            <person name="Bogdanov V."/>
            <person name="Penin A."/>
            <person name="Logacheva M."/>
        </authorList>
    </citation>
    <scope>NUCLEOTIDE SEQUENCE</scope>
    <source>
        <strain evidence="2">Hsosn_3</strain>
        <tissue evidence="2">Leaf</tissue>
    </source>
</reference>
<organism evidence="2 3">
    <name type="scientific">Heracleum sosnowskyi</name>
    <dbReference type="NCBI Taxonomy" id="360622"/>
    <lineage>
        <taxon>Eukaryota</taxon>
        <taxon>Viridiplantae</taxon>
        <taxon>Streptophyta</taxon>
        <taxon>Embryophyta</taxon>
        <taxon>Tracheophyta</taxon>
        <taxon>Spermatophyta</taxon>
        <taxon>Magnoliopsida</taxon>
        <taxon>eudicotyledons</taxon>
        <taxon>Gunneridae</taxon>
        <taxon>Pentapetalae</taxon>
        <taxon>asterids</taxon>
        <taxon>campanulids</taxon>
        <taxon>Apiales</taxon>
        <taxon>Apiaceae</taxon>
        <taxon>Apioideae</taxon>
        <taxon>apioid superclade</taxon>
        <taxon>Tordylieae</taxon>
        <taxon>Tordyliinae</taxon>
        <taxon>Heracleum</taxon>
    </lineage>
</organism>
<evidence type="ECO:0000313" key="3">
    <source>
        <dbReference type="Proteomes" id="UP001237642"/>
    </source>
</evidence>
<protein>
    <submittedName>
        <fullName evidence="2">Uncharacterized protein</fullName>
    </submittedName>
</protein>